<name>A0A835H8J2_9MAGN</name>
<dbReference type="AlphaFoldDB" id="A0A835H8J2"/>
<dbReference type="OrthoDB" id="1932213at2759"/>
<evidence type="ECO:0000259" key="2">
    <source>
        <dbReference type="PROSITE" id="PS50181"/>
    </source>
</evidence>
<comment type="caution">
    <text evidence="3">The sequence shown here is derived from an EMBL/GenBank/DDBJ whole genome shotgun (WGS) entry which is preliminary data.</text>
</comment>
<evidence type="ECO:0000313" key="3">
    <source>
        <dbReference type="EMBL" id="KAF9594636.1"/>
    </source>
</evidence>
<reference evidence="3 4" key="1">
    <citation type="submission" date="2020-10" db="EMBL/GenBank/DDBJ databases">
        <title>The Coptis chinensis genome and diversification of protoberbering-type alkaloids.</title>
        <authorList>
            <person name="Wang B."/>
            <person name="Shu S."/>
            <person name="Song C."/>
            <person name="Liu Y."/>
        </authorList>
    </citation>
    <scope>NUCLEOTIDE SEQUENCE [LARGE SCALE GENOMIC DNA]</scope>
    <source>
        <strain evidence="3">HL-2020</strain>
        <tissue evidence="3">Leaf</tissue>
    </source>
</reference>
<dbReference type="Pfam" id="PF00646">
    <property type="entry name" value="F-box"/>
    <property type="match status" value="1"/>
</dbReference>
<dbReference type="InterPro" id="IPR053772">
    <property type="entry name" value="At1g61320/At1g61330-like"/>
</dbReference>
<keyword evidence="4" id="KW-1185">Reference proteome</keyword>
<feature type="chain" id="PRO_5032965448" description="F-box domain-containing protein" evidence="1">
    <location>
        <begin position="35"/>
        <end position="320"/>
    </location>
</feature>
<dbReference type="Proteomes" id="UP000631114">
    <property type="component" value="Unassembled WGS sequence"/>
</dbReference>
<sequence length="320" mass="36332">MSQNSKPLGRAKYISLLLASTVLVSLGSMQISAGTPNEDKVNNTRGGDHISQMPEDILSFILSFLTMRDAVKTRVLSPSWRYLSSSTGNLYFDLFTLFGINYDGNYLSKNSDSLWEGNESASHIDRWISFALRMQVEKIDLDFSCIPRDRRGTYYMFGGLAKELPDLQVLSLGFVTTQVLPIPVNMTEFSHLKELKLILILSSDFDLLSVASILNASPCLLKFHLSLRHGSIRGPRVKRDYSKQLYYKLKEVEISGLCGRLDVLELAIYLLNNAIGLERMILEFQKRWRTVDEEEELESKKKQVHGVLSKEKPNVEIIVQ</sequence>
<evidence type="ECO:0000256" key="1">
    <source>
        <dbReference type="SAM" id="SignalP"/>
    </source>
</evidence>
<feature type="signal peptide" evidence="1">
    <location>
        <begin position="1"/>
        <end position="34"/>
    </location>
</feature>
<proteinExistence type="predicted"/>
<dbReference type="PROSITE" id="PS50181">
    <property type="entry name" value="FBOX"/>
    <property type="match status" value="1"/>
</dbReference>
<dbReference type="PANTHER" id="PTHR34145:SF28">
    <property type="entry name" value="F-BOX DOMAIN-CONTAINING PROTEIN"/>
    <property type="match status" value="1"/>
</dbReference>
<dbReference type="Gene3D" id="1.20.1280.50">
    <property type="match status" value="1"/>
</dbReference>
<dbReference type="SMART" id="SM00256">
    <property type="entry name" value="FBOX"/>
    <property type="match status" value="1"/>
</dbReference>
<organism evidence="3 4">
    <name type="scientific">Coptis chinensis</name>
    <dbReference type="NCBI Taxonomy" id="261450"/>
    <lineage>
        <taxon>Eukaryota</taxon>
        <taxon>Viridiplantae</taxon>
        <taxon>Streptophyta</taxon>
        <taxon>Embryophyta</taxon>
        <taxon>Tracheophyta</taxon>
        <taxon>Spermatophyta</taxon>
        <taxon>Magnoliopsida</taxon>
        <taxon>Ranunculales</taxon>
        <taxon>Ranunculaceae</taxon>
        <taxon>Coptidoideae</taxon>
        <taxon>Coptis</taxon>
    </lineage>
</organism>
<dbReference type="SUPFAM" id="SSF81383">
    <property type="entry name" value="F-box domain"/>
    <property type="match status" value="1"/>
</dbReference>
<gene>
    <name evidence="3" type="ORF">IFM89_034258</name>
</gene>
<dbReference type="InterPro" id="IPR036047">
    <property type="entry name" value="F-box-like_dom_sf"/>
</dbReference>
<evidence type="ECO:0000313" key="4">
    <source>
        <dbReference type="Proteomes" id="UP000631114"/>
    </source>
</evidence>
<keyword evidence="1" id="KW-0732">Signal</keyword>
<feature type="domain" description="F-box" evidence="2">
    <location>
        <begin position="47"/>
        <end position="94"/>
    </location>
</feature>
<dbReference type="Pfam" id="PF23622">
    <property type="entry name" value="LRR_At1g61320_AtMIF1"/>
    <property type="match status" value="1"/>
</dbReference>
<accession>A0A835H8J2</accession>
<dbReference type="InterPro" id="IPR055357">
    <property type="entry name" value="LRR_At1g61320_AtMIF1"/>
</dbReference>
<dbReference type="PANTHER" id="PTHR34145">
    <property type="entry name" value="OS02G0105600 PROTEIN"/>
    <property type="match status" value="1"/>
</dbReference>
<dbReference type="EMBL" id="JADFTS010000008">
    <property type="protein sequence ID" value="KAF9594636.1"/>
    <property type="molecule type" value="Genomic_DNA"/>
</dbReference>
<protein>
    <recommendedName>
        <fullName evidence="2">F-box domain-containing protein</fullName>
    </recommendedName>
</protein>
<dbReference type="InterPro" id="IPR001810">
    <property type="entry name" value="F-box_dom"/>
</dbReference>